<dbReference type="AlphaFoldDB" id="A0AAX4JBS4"/>
<organism evidence="2 3">
    <name type="scientific">Vairimorpha necatrix</name>
    <dbReference type="NCBI Taxonomy" id="6039"/>
    <lineage>
        <taxon>Eukaryota</taxon>
        <taxon>Fungi</taxon>
        <taxon>Fungi incertae sedis</taxon>
        <taxon>Microsporidia</taxon>
        <taxon>Nosematidae</taxon>
        <taxon>Vairimorpha</taxon>
    </lineage>
</organism>
<dbReference type="EMBL" id="CP142730">
    <property type="protein sequence ID" value="WUR03447.1"/>
    <property type="molecule type" value="Genomic_DNA"/>
</dbReference>
<sequence length="101" mass="11633">MNILKKLISLELIFCGNKKEFDTQCISIIVEDANVKNNNMFRFEETFIRKPFVSLESLALIDDDHDDEAFSFKMTATVSTGTFVEIIIVCILLIFIIYCCH</sequence>
<keyword evidence="1" id="KW-1133">Transmembrane helix</keyword>
<dbReference type="KEGG" id="vnx:VNE69_05042"/>
<keyword evidence="1" id="KW-0812">Transmembrane</keyword>
<keyword evidence="1" id="KW-0472">Membrane</keyword>
<evidence type="ECO:0000256" key="1">
    <source>
        <dbReference type="SAM" id="Phobius"/>
    </source>
</evidence>
<evidence type="ECO:0000313" key="3">
    <source>
        <dbReference type="Proteomes" id="UP001334084"/>
    </source>
</evidence>
<dbReference type="RefSeq" id="XP_065329592.1">
    <property type="nucleotide sequence ID" value="XM_065473520.1"/>
</dbReference>
<evidence type="ECO:0000313" key="2">
    <source>
        <dbReference type="EMBL" id="WUR03447.1"/>
    </source>
</evidence>
<name>A0AAX4JBS4_9MICR</name>
<reference evidence="2" key="1">
    <citation type="journal article" date="2024" name="BMC Genomics">
        <title>Functional annotation of a divergent genome using sequence and structure-based similarity.</title>
        <authorList>
            <person name="Svedberg D."/>
            <person name="Winiger R.R."/>
            <person name="Berg A."/>
            <person name="Sharma H."/>
            <person name="Tellgren-Roth C."/>
            <person name="Debrunner-Vossbrinck B.A."/>
            <person name="Vossbrinck C.R."/>
            <person name="Barandun J."/>
        </authorList>
    </citation>
    <scope>NUCLEOTIDE SEQUENCE</scope>
    <source>
        <strain evidence="2">Illinois isolate</strain>
    </source>
</reference>
<keyword evidence="3" id="KW-1185">Reference proteome</keyword>
<gene>
    <name evidence="2" type="ORF">VNE69_05042</name>
</gene>
<accession>A0AAX4JBS4</accession>
<dbReference type="Proteomes" id="UP001334084">
    <property type="component" value="Chromosome 5"/>
</dbReference>
<feature type="transmembrane region" description="Helical" evidence="1">
    <location>
        <begin position="80"/>
        <end position="100"/>
    </location>
</feature>
<dbReference type="GeneID" id="90541266"/>
<proteinExistence type="predicted"/>
<protein>
    <submittedName>
        <fullName evidence="2">Uncharacterized protein</fullName>
    </submittedName>
</protein>